<comment type="caution">
    <text evidence="15">The sequence shown here is derived from an EMBL/GenBank/DDBJ whole genome shotgun (WGS) entry which is preliminary data.</text>
</comment>
<evidence type="ECO:0000313" key="16">
    <source>
        <dbReference type="Proteomes" id="UP001151518"/>
    </source>
</evidence>
<gene>
    <name evidence="15" type="primary">ACP2_1</name>
    <name evidence="15" type="ORF">GGI25_004776</name>
</gene>
<keyword evidence="9" id="KW-0249">Electron transport</keyword>
<keyword evidence="10" id="KW-0443">Lipid metabolism</keyword>
<accession>A0A9W8G463</accession>
<dbReference type="SUPFAM" id="SSF47336">
    <property type="entry name" value="ACP-like"/>
    <property type="match status" value="1"/>
</dbReference>
<dbReference type="EMBL" id="JANBTW010000070">
    <property type="protein sequence ID" value="KAJ2673257.1"/>
    <property type="molecule type" value="Genomic_DNA"/>
</dbReference>
<dbReference type="HAMAP" id="MF_01217">
    <property type="entry name" value="Acyl_carrier"/>
    <property type="match status" value="1"/>
</dbReference>
<evidence type="ECO:0000256" key="1">
    <source>
        <dbReference type="ARBA" id="ARBA00004173"/>
    </source>
</evidence>
<evidence type="ECO:0000256" key="7">
    <source>
        <dbReference type="ARBA" id="ARBA00022832"/>
    </source>
</evidence>
<comment type="subcellular location">
    <subcellularLocation>
        <location evidence="1">Mitochondrion</location>
    </subcellularLocation>
</comment>
<comment type="function">
    <text evidence="13">Carrier of the growing fatty acid chain in fatty acid biosynthesis.</text>
</comment>
<dbReference type="PANTHER" id="PTHR20863">
    <property type="entry name" value="ACYL CARRIER PROTEIN"/>
    <property type="match status" value="1"/>
</dbReference>
<evidence type="ECO:0000256" key="8">
    <source>
        <dbReference type="ARBA" id="ARBA00022946"/>
    </source>
</evidence>
<protein>
    <recommendedName>
        <fullName evidence="13">Acyl carrier protein</fullName>
    </recommendedName>
</protein>
<proteinExistence type="inferred from homology"/>
<dbReference type="Gene3D" id="1.10.1200.10">
    <property type="entry name" value="ACP-like"/>
    <property type="match status" value="1"/>
</dbReference>
<keyword evidence="12 13" id="KW-0275">Fatty acid biosynthesis</keyword>
<evidence type="ECO:0000256" key="10">
    <source>
        <dbReference type="ARBA" id="ARBA00023098"/>
    </source>
</evidence>
<keyword evidence="6" id="KW-0597">Phosphoprotein</keyword>
<evidence type="ECO:0000256" key="6">
    <source>
        <dbReference type="ARBA" id="ARBA00022553"/>
    </source>
</evidence>
<evidence type="ECO:0000256" key="5">
    <source>
        <dbReference type="ARBA" id="ARBA00022516"/>
    </source>
</evidence>
<keyword evidence="8" id="KW-0809">Transit peptide</keyword>
<keyword evidence="3" id="KW-0813">Transport</keyword>
<evidence type="ECO:0000256" key="9">
    <source>
        <dbReference type="ARBA" id="ARBA00022982"/>
    </source>
</evidence>
<sequence length="134" mass="14886">MRHVASFRLVALASRARSAGTVATAPRLRLAVNKPSAVSLSSARWYSSSNKLKYADIELKIMNILHRFVSPDQTMLTPVSAFSRDLGLDRVDIDEVVMAIEKEFAVEIPEGDFEKIHSIRDAVGYIAKLKDVVQ</sequence>
<keyword evidence="7" id="KW-0276">Fatty acid metabolism</keyword>
<keyword evidence="11" id="KW-0496">Mitochondrion</keyword>
<dbReference type="AlphaFoldDB" id="A0A9W8G463"/>
<comment type="similarity">
    <text evidence="2">Belongs to the acyl carrier protein (ACP) family.</text>
</comment>
<dbReference type="InterPro" id="IPR003231">
    <property type="entry name" value="ACP"/>
</dbReference>
<evidence type="ECO:0000256" key="12">
    <source>
        <dbReference type="ARBA" id="ARBA00023160"/>
    </source>
</evidence>
<feature type="domain" description="Carrier" evidence="14">
    <location>
        <begin position="55"/>
        <end position="130"/>
    </location>
</feature>
<dbReference type="InterPro" id="IPR036736">
    <property type="entry name" value="ACP-like_sf"/>
</dbReference>
<keyword evidence="5 13" id="KW-0444">Lipid biosynthesis</keyword>
<dbReference type="PANTHER" id="PTHR20863:SF28">
    <property type="entry name" value="ACYL CARRIER PROTEIN, MITOCHONDRIAL"/>
    <property type="match status" value="1"/>
</dbReference>
<dbReference type="InterPro" id="IPR009081">
    <property type="entry name" value="PP-bd_ACP"/>
</dbReference>
<evidence type="ECO:0000256" key="13">
    <source>
        <dbReference type="RuleBase" id="RU000722"/>
    </source>
</evidence>
<dbReference type="OrthoDB" id="448946at2759"/>
<organism evidence="15 16">
    <name type="scientific">Coemansia spiralis</name>
    <dbReference type="NCBI Taxonomy" id="417178"/>
    <lineage>
        <taxon>Eukaryota</taxon>
        <taxon>Fungi</taxon>
        <taxon>Fungi incertae sedis</taxon>
        <taxon>Zoopagomycota</taxon>
        <taxon>Kickxellomycotina</taxon>
        <taxon>Kickxellomycetes</taxon>
        <taxon>Kickxellales</taxon>
        <taxon>Kickxellaceae</taxon>
        <taxon>Coemansia</taxon>
    </lineage>
</organism>
<name>A0A9W8G463_9FUNG</name>
<evidence type="ECO:0000259" key="14">
    <source>
        <dbReference type="PROSITE" id="PS50075"/>
    </source>
</evidence>
<evidence type="ECO:0000313" key="15">
    <source>
        <dbReference type="EMBL" id="KAJ2673257.1"/>
    </source>
</evidence>
<evidence type="ECO:0000256" key="3">
    <source>
        <dbReference type="ARBA" id="ARBA00022448"/>
    </source>
</evidence>
<dbReference type="GO" id="GO:0000035">
    <property type="term" value="F:acyl binding"/>
    <property type="evidence" value="ECO:0007669"/>
    <property type="project" value="TreeGrafter"/>
</dbReference>
<evidence type="ECO:0000256" key="11">
    <source>
        <dbReference type="ARBA" id="ARBA00023128"/>
    </source>
</evidence>
<evidence type="ECO:0000256" key="2">
    <source>
        <dbReference type="ARBA" id="ARBA00010930"/>
    </source>
</evidence>
<keyword evidence="4 13" id="KW-0596">Phosphopantetheine</keyword>
<dbReference type="GO" id="GO:0005739">
    <property type="term" value="C:mitochondrion"/>
    <property type="evidence" value="ECO:0007669"/>
    <property type="project" value="UniProtKB-SubCell"/>
</dbReference>
<dbReference type="GO" id="GO:0000036">
    <property type="term" value="F:acyl carrier activity"/>
    <property type="evidence" value="ECO:0007669"/>
    <property type="project" value="TreeGrafter"/>
</dbReference>
<reference evidence="15" key="1">
    <citation type="submission" date="2022-07" db="EMBL/GenBank/DDBJ databases">
        <title>Phylogenomic reconstructions and comparative analyses of Kickxellomycotina fungi.</title>
        <authorList>
            <person name="Reynolds N.K."/>
            <person name="Stajich J.E."/>
            <person name="Barry K."/>
            <person name="Grigoriev I.V."/>
            <person name="Crous P."/>
            <person name="Smith M.E."/>
        </authorList>
    </citation>
    <scope>NUCLEOTIDE SEQUENCE</scope>
    <source>
        <strain evidence="15">NRRL 3115</strain>
    </source>
</reference>
<dbReference type="PROSITE" id="PS50075">
    <property type="entry name" value="CARRIER"/>
    <property type="match status" value="1"/>
</dbReference>
<dbReference type="Pfam" id="PF00550">
    <property type="entry name" value="PP-binding"/>
    <property type="match status" value="1"/>
</dbReference>
<dbReference type="Proteomes" id="UP001151518">
    <property type="component" value="Unassembled WGS sequence"/>
</dbReference>
<evidence type="ECO:0000256" key="4">
    <source>
        <dbReference type="ARBA" id="ARBA00022450"/>
    </source>
</evidence>